<comment type="caution">
    <text evidence="2">The sequence shown here is derived from an EMBL/GenBank/DDBJ whole genome shotgun (WGS) entry which is preliminary data.</text>
</comment>
<evidence type="ECO:0000256" key="1">
    <source>
        <dbReference type="SAM" id="MobiDB-lite"/>
    </source>
</evidence>
<feature type="compositionally biased region" description="Polar residues" evidence="1">
    <location>
        <begin position="1"/>
        <end position="14"/>
    </location>
</feature>
<reference evidence="2 3" key="1">
    <citation type="journal article" date="2021" name="Commun. Biol.">
        <title>The genome of Shorea leprosula (Dipterocarpaceae) highlights the ecological relevance of drought in aseasonal tropical rainforests.</title>
        <authorList>
            <person name="Ng K.K.S."/>
            <person name="Kobayashi M.J."/>
            <person name="Fawcett J.A."/>
            <person name="Hatakeyama M."/>
            <person name="Paape T."/>
            <person name="Ng C.H."/>
            <person name="Ang C.C."/>
            <person name="Tnah L.H."/>
            <person name="Lee C.T."/>
            <person name="Nishiyama T."/>
            <person name="Sese J."/>
            <person name="O'Brien M.J."/>
            <person name="Copetti D."/>
            <person name="Mohd Noor M.I."/>
            <person name="Ong R.C."/>
            <person name="Putra M."/>
            <person name="Sireger I.Z."/>
            <person name="Indrioko S."/>
            <person name="Kosugi Y."/>
            <person name="Izuno A."/>
            <person name="Isagi Y."/>
            <person name="Lee S.L."/>
            <person name="Shimizu K.K."/>
        </authorList>
    </citation>
    <scope>NUCLEOTIDE SEQUENCE [LARGE SCALE GENOMIC DNA]</scope>
    <source>
        <strain evidence="2">214</strain>
    </source>
</reference>
<evidence type="ECO:0000313" key="3">
    <source>
        <dbReference type="Proteomes" id="UP001054252"/>
    </source>
</evidence>
<organism evidence="2 3">
    <name type="scientific">Rubroshorea leprosula</name>
    <dbReference type="NCBI Taxonomy" id="152421"/>
    <lineage>
        <taxon>Eukaryota</taxon>
        <taxon>Viridiplantae</taxon>
        <taxon>Streptophyta</taxon>
        <taxon>Embryophyta</taxon>
        <taxon>Tracheophyta</taxon>
        <taxon>Spermatophyta</taxon>
        <taxon>Magnoliopsida</taxon>
        <taxon>eudicotyledons</taxon>
        <taxon>Gunneridae</taxon>
        <taxon>Pentapetalae</taxon>
        <taxon>rosids</taxon>
        <taxon>malvids</taxon>
        <taxon>Malvales</taxon>
        <taxon>Dipterocarpaceae</taxon>
        <taxon>Rubroshorea</taxon>
    </lineage>
</organism>
<dbReference type="Gene3D" id="3.90.280.10">
    <property type="entry name" value="PEBP-like"/>
    <property type="match status" value="1"/>
</dbReference>
<dbReference type="AlphaFoldDB" id="A0AAV5KU10"/>
<gene>
    <name evidence="2" type="ORF">SLEP1_g37050</name>
</gene>
<accession>A0AAV5KU10</accession>
<dbReference type="SUPFAM" id="SSF49777">
    <property type="entry name" value="PEBP-like"/>
    <property type="match status" value="1"/>
</dbReference>
<protein>
    <submittedName>
        <fullName evidence="2">Uncharacterized protein</fullName>
    </submittedName>
</protein>
<sequence>MQRIESGSPTSIFSPSDDPTPGREFVLHTTFVLLRCIQGNYFLSPTFRLVTDIPATTGASFGQEVGRYESPVHLWTVGIHHFLFMLLRQLGRQILYECQYLKINGCRKDNEV</sequence>
<name>A0AAV5KU10_9ROSI</name>
<dbReference type="InterPro" id="IPR036610">
    <property type="entry name" value="PEBP-like_sf"/>
</dbReference>
<feature type="region of interest" description="Disordered" evidence="1">
    <location>
        <begin position="1"/>
        <end position="21"/>
    </location>
</feature>
<evidence type="ECO:0000313" key="2">
    <source>
        <dbReference type="EMBL" id="GKV27937.1"/>
    </source>
</evidence>
<keyword evidence="3" id="KW-1185">Reference proteome</keyword>
<dbReference type="Proteomes" id="UP001054252">
    <property type="component" value="Unassembled WGS sequence"/>
</dbReference>
<proteinExistence type="predicted"/>
<dbReference type="EMBL" id="BPVZ01000077">
    <property type="protein sequence ID" value="GKV27937.1"/>
    <property type="molecule type" value="Genomic_DNA"/>
</dbReference>